<evidence type="ECO:0000259" key="2">
    <source>
        <dbReference type="Pfam" id="PF01882"/>
    </source>
</evidence>
<feature type="compositionally biased region" description="Low complexity" evidence="1">
    <location>
        <begin position="322"/>
        <end position="331"/>
    </location>
</feature>
<feature type="region of interest" description="Disordered" evidence="1">
    <location>
        <begin position="1"/>
        <end position="28"/>
    </location>
</feature>
<evidence type="ECO:0000256" key="1">
    <source>
        <dbReference type="SAM" id="MobiDB-lite"/>
    </source>
</evidence>
<name>A0A839V263_9PROT</name>
<dbReference type="Proteomes" id="UP000557688">
    <property type="component" value="Unassembled WGS sequence"/>
</dbReference>
<accession>A0A839V263</accession>
<reference evidence="3 4" key="1">
    <citation type="submission" date="2020-08" db="EMBL/GenBank/DDBJ databases">
        <title>Genomic Encyclopedia of Type Strains, Phase III (KMG-III): the genomes of soil and plant-associated and newly described type strains.</title>
        <authorList>
            <person name="Whitman W."/>
        </authorList>
    </citation>
    <scope>NUCLEOTIDE SEQUENCE [LARGE SCALE GENOMIC DNA]</scope>
    <source>
        <strain evidence="3 4">CECT 8088</strain>
    </source>
</reference>
<comment type="caution">
    <text evidence="3">The sequence shown here is derived from an EMBL/GenBank/DDBJ whole genome shotgun (WGS) entry which is preliminary data.</text>
</comment>
<gene>
    <name evidence="3" type="ORF">FHR90_002812</name>
</gene>
<evidence type="ECO:0000313" key="3">
    <source>
        <dbReference type="EMBL" id="MBB3174965.1"/>
    </source>
</evidence>
<organism evidence="3 4">
    <name type="scientific">Endobacter medicaginis</name>
    <dbReference type="NCBI Taxonomy" id="1181271"/>
    <lineage>
        <taxon>Bacteria</taxon>
        <taxon>Pseudomonadati</taxon>
        <taxon>Pseudomonadota</taxon>
        <taxon>Alphaproteobacteria</taxon>
        <taxon>Acetobacterales</taxon>
        <taxon>Acetobacteraceae</taxon>
        <taxon>Endobacter</taxon>
    </lineage>
</organism>
<evidence type="ECO:0000313" key="4">
    <source>
        <dbReference type="Proteomes" id="UP000557688"/>
    </source>
</evidence>
<proteinExistence type="predicted"/>
<dbReference type="InterPro" id="IPR002881">
    <property type="entry name" value="DUF58"/>
</dbReference>
<dbReference type="AlphaFoldDB" id="A0A839V263"/>
<dbReference type="Pfam" id="PF01882">
    <property type="entry name" value="DUF58"/>
    <property type="match status" value="1"/>
</dbReference>
<dbReference type="PANTHER" id="PTHR33608:SF6">
    <property type="entry name" value="BLL2464 PROTEIN"/>
    <property type="match status" value="1"/>
</dbReference>
<dbReference type="EMBL" id="JACHXV010000014">
    <property type="protein sequence ID" value="MBB3174965.1"/>
    <property type="molecule type" value="Genomic_DNA"/>
</dbReference>
<dbReference type="PANTHER" id="PTHR33608">
    <property type="entry name" value="BLL2464 PROTEIN"/>
    <property type="match status" value="1"/>
</dbReference>
<feature type="domain" description="DUF58" evidence="2">
    <location>
        <begin position="72"/>
        <end position="276"/>
    </location>
</feature>
<protein>
    <submittedName>
        <fullName evidence="3">Uncharacterized protein (DUF58 family)</fullName>
    </submittedName>
</protein>
<dbReference type="RefSeq" id="WP_246330284.1">
    <property type="nucleotide sequence ID" value="NZ_JACHXV010000014.1"/>
</dbReference>
<feature type="region of interest" description="Disordered" evidence="1">
    <location>
        <begin position="312"/>
        <end position="331"/>
    </location>
</feature>
<sequence>MSGLFSRLRPARPAPMAPPAARAPGTPPDLLEAERLAAALPVLSLDTARIAPRSGLGTHGRRQAGHGDSFWQYRPVLPGEPVTRIDWRQSARSERAFVRETEREAAQTVCLWCDPTPSMHWRSDPGLPRKSDRAALLALAAAAMALRAGERARVLGPAGATAATRQRLPVLAAALAALPAHATFPDTALSDTPRDSLVLLFGDFLDPVELWEHRLRTLIARPAHALLVQVLDPAELELPWQGRVRFEGLEGEPALLVPRAGDLRAAYADAIAAHRAALAGTAARFGARLLLHRTDHPPETALRTLHLALSGAPAIGGPGPQSPAGAGQRPA</sequence>
<keyword evidence="4" id="KW-1185">Reference proteome</keyword>